<keyword evidence="1" id="KW-0472">Membrane</keyword>
<proteinExistence type="predicted"/>
<keyword evidence="1" id="KW-0812">Transmembrane</keyword>
<feature type="transmembrane region" description="Helical" evidence="1">
    <location>
        <begin position="18"/>
        <end position="38"/>
    </location>
</feature>
<dbReference type="EMBL" id="JAXGFP010000002">
    <property type="protein sequence ID" value="MEG3183187.1"/>
    <property type="molecule type" value="Genomic_DNA"/>
</dbReference>
<sequence>MYQYCFYLDWTGLPPEVWAAWVQAVGSIIAIGVAIFVPSRIASKDRARAETFRRFRAATYAFVLLPQLRTMEGRLATAKARWREVPSRYDDDDVAEYLNVPEGLSERLLDIHELAEAGIAIQEAVDAINQLRLAVFYQYAHWRYAGVFVDHDTGDEGVMSEPEDVSAMFTHAATTARAAVEALEQARRAASTTQ</sequence>
<accession>A0ABU7YW81</accession>
<organism evidence="2 3">
    <name type="scientific">Novilysobacter erysipheiresistens</name>
    <dbReference type="NCBI Taxonomy" id="1749332"/>
    <lineage>
        <taxon>Bacteria</taxon>
        <taxon>Pseudomonadati</taxon>
        <taxon>Pseudomonadota</taxon>
        <taxon>Gammaproteobacteria</taxon>
        <taxon>Lysobacterales</taxon>
        <taxon>Lysobacteraceae</taxon>
        <taxon>Novilysobacter</taxon>
    </lineage>
</organism>
<name>A0ABU7YW81_9GAMM</name>
<evidence type="ECO:0008006" key="4">
    <source>
        <dbReference type="Google" id="ProtNLM"/>
    </source>
</evidence>
<reference evidence="2 3" key="1">
    <citation type="journal article" date="2016" name="Int. J. Syst. Evol. Microbiol.">
        <title>Lysobacter erysipheiresistens sp. nov., an antagonist of powdery mildew, isolated from tobacco-cultivated soil.</title>
        <authorList>
            <person name="Xie B."/>
            <person name="Li T."/>
            <person name="Lin X."/>
            <person name="Wang C.J."/>
            <person name="Chen Y.J."/>
            <person name="Liu W.J."/>
            <person name="Zhao Z.W."/>
        </authorList>
    </citation>
    <scope>NUCLEOTIDE SEQUENCE [LARGE SCALE GENOMIC DNA]</scope>
    <source>
        <strain evidence="2 3">RS-LYSO-3</strain>
    </source>
</reference>
<dbReference type="RefSeq" id="WP_332614971.1">
    <property type="nucleotide sequence ID" value="NZ_JAXGFP010000002.1"/>
</dbReference>
<evidence type="ECO:0000313" key="2">
    <source>
        <dbReference type="EMBL" id="MEG3183187.1"/>
    </source>
</evidence>
<gene>
    <name evidence="2" type="ORF">SNE34_04060</name>
</gene>
<keyword evidence="3" id="KW-1185">Reference proteome</keyword>
<evidence type="ECO:0000313" key="3">
    <source>
        <dbReference type="Proteomes" id="UP001355056"/>
    </source>
</evidence>
<comment type="caution">
    <text evidence="2">The sequence shown here is derived from an EMBL/GenBank/DDBJ whole genome shotgun (WGS) entry which is preliminary data.</text>
</comment>
<keyword evidence="1" id="KW-1133">Transmembrane helix</keyword>
<dbReference type="Proteomes" id="UP001355056">
    <property type="component" value="Unassembled WGS sequence"/>
</dbReference>
<protein>
    <recommendedName>
        <fullName evidence="4">DUF4760 domain-containing protein</fullName>
    </recommendedName>
</protein>
<evidence type="ECO:0000256" key="1">
    <source>
        <dbReference type="SAM" id="Phobius"/>
    </source>
</evidence>